<sequence>MSLGLHRVYFYFHEIGFLIHIENKHCLGVCYL</sequence>
<proteinExistence type="predicted"/>
<reference evidence="1 3" key="2">
    <citation type="journal article" date="2018" name="Plant J.">
        <title>The Physcomitrella patens chromosome-scale assembly reveals moss genome structure and evolution.</title>
        <authorList>
            <person name="Lang D."/>
            <person name="Ullrich K.K."/>
            <person name="Murat F."/>
            <person name="Fuchs J."/>
            <person name="Jenkins J."/>
            <person name="Haas F.B."/>
            <person name="Piednoel M."/>
            <person name="Gundlach H."/>
            <person name="Van Bel M."/>
            <person name="Meyberg R."/>
            <person name="Vives C."/>
            <person name="Morata J."/>
            <person name="Symeonidi A."/>
            <person name="Hiss M."/>
            <person name="Muchero W."/>
            <person name="Kamisugi Y."/>
            <person name="Saleh O."/>
            <person name="Blanc G."/>
            <person name="Decker E.L."/>
            <person name="van Gessel N."/>
            <person name="Grimwood J."/>
            <person name="Hayes R.D."/>
            <person name="Graham S.W."/>
            <person name="Gunter L.E."/>
            <person name="McDaniel S.F."/>
            <person name="Hoernstein S.N.W."/>
            <person name="Larsson A."/>
            <person name="Li F.W."/>
            <person name="Perroud P.F."/>
            <person name="Phillips J."/>
            <person name="Ranjan P."/>
            <person name="Rokshar D.S."/>
            <person name="Rothfels C.J."/>
            <person name="Schneider L."/>
            <person name="Shu S."/>
            <person name="Stevenson D.W."/>
            <person name="Thummler F."/>
            <person name="Tillich M."/>
            <person name="Villarreal Aguilar J.C."/>
            <person name="Widiez T."/>
            <person name="Wong G.K."/>
            <person name="Wymore A."/>
            <person name="Zhang Y."/>
            <person name="Zimmer A.D."/>
            <person name="Quatrano R.S."/>
            <person name="Mayer K.F.X."/>
            <person name="Goodstein D."/>
            <person name="Casacuberta J.M."/>
            <person name="Vandepoele K."/>
            <person name="Reski R."/>
            <person name="Cuming A.C."/>
            <person name="Tuskan G.A."/>
            <person name="Maumus F."/>
            <person name="Salse J."/>
            <person name="Schmutz J."/>
            <person name="Rensing S.A."/>
        </authorList>
    </citation>
    <scope>NUCLEOTIDE SEQUENCE [LARGE SCALE GENOMIC DNA]</scope>
    <source>
        <strain evidence="2 3">cv. Gransden 2004</strain>
    </source>
</reference>
<protein>
    <submittedName>
        <fullName evidence="1 2">Uncharacterized protein</fullName>
    </submittedName>
</protein>
<name>A0A2K1KIM0_PHYPA</name>
<dbReference type="InParanoid" id="A0A2K1KIM0"/>
<reference evidence="1 3" key="1">
    <citation type="journal article" date="2008" name="Science">
        <title>The Physcomitrella genome reveals evolutionary insights into the conquest of land by plants.</title>
        <authorList>
            <person name="Rensing S."/>
            <person name="Lang D."/>
            <person name="Zimmer A."/>
            <person name="Terry A."/>
            <person name="Salamov A."/>
            <person name="Shapiro H."/>
            <person name="Nishiyama T."/>
            <person name="Perroud P.-F."/>
            <person name="Lindquist E."/>
            <person name="Kamisugi Y."/>
            <person name="Tanahashi T."/>
            <person name="Sakakibara K."/>
            <person name="Fujita T."/>
            <person name="Oishi K."/>
            <person name="Shin-I T."/>
            <person name="Kuroki Y."/>
            <person name="Toyoda A."/>
            <person name="Suzuki Y."/>
            <person name="Hashimoto A."/>
            <person name="Yamaguchi K."/>
            <person name="Sugano A."/>
            <person name="Kohara Y."/>
            <person name="Fujiyama A."/>
            <person name="Anterola A."/>
            <person name="Aoki S."/>
            <person name="Ashton N."/>
            <person name="Barbazuk W.B."/>
            <person name="Barker E."/>
            <person name="Bennetzen J."/>
            <person name="Bezanilla M."/>
            <person name="Blankenship R."/>
            <person name="Cho S.H."/>
            <person name="Dutcher S."/>
            <person name="Estelle M."/>
            <person name="Fawcett J.A."/>
            <person name="Gundlach H."/>
            <person name="Hanada K."/>
            <person name="Heyl A."/>
            <person name="Hicks K.A."/>
            <person name="Hugh J."/>
            <person name="Lohr M."/>
            <person name="Mayer K."/>
            <person name="Melkozernov A."/>
            <person name="Murata T."/>
            <person name="Nelson D."/>
            <person name="Pils B."/>
            <person name="Prigge M."/>
            <person name="Reiss B."/>
            <person name="Renner T."/>
            <person name="Rombauts S."/>
            <person name="Rushton P."/>
            <person name="Sanderfoot A."/>
            <person name="Schween G."/>
            <person name="Shiu S.-H."/>
            <person name="Stueber K."/>
            <person name="Theodoulou F.L."/>
            <person name="Tu H."/>
            <person name="Van de Peer Y."/>
            <person name="Verrier P.J."/>
            <person name="Waters E."/>
            <person name="Wood A."/>
            <person name="Yang L."/>
            <person name="Cove D."/>
            <person name="Cuming A."/>
            <person name="Hasebe M."/>
            <person name="Lucas S."/>
            <person name="Mishler D.B."/>
            <person name="Reski R."/>
            <person name="Grigoriev I."/>
            <person name="Quatrano R.S."/>
            <person name="Boore J.L."/>
        </authorList>
    </citation>
    <scope>NUCLEOTIDE SEQUENCE [LARGE SCALE GENOMIC DNA]</scope>
    <source>
        <strain evidence="2 3">cv. Gransden 2004</strain>
    </source>
</reference>
<keyword evidence="3" id="KW-1185">Reference proteome</keyword>
<organism evidence="1">
    <name type="scientific">Physcomitrium patens</name>
    <name type="common">Spreading-leaved earth moss</name>
    <name type="synonym">Physcomitrella patens</name>
    <dbReference type="NCBI Taxonomy" id="3218"/>
    <lineage>
        <taxon>Eukaryota</taxon>
        <taxon>Viridiplantae</taxon>
        <taxon>Streptophyta</taxon>
        <taxon>Embryophyta</taxon>
        <taxon>Bryophyta</taxon>
        <taxon>Bryophytina</taxon>
        <taxon>Bryopsida</taxon>
        <taxon>Funariidae</taxon>
        <taxon>Funariales</taxon>
        <taxon>Funariaceae</taxon>
        <taxon>Physcomitrium</taxon>
    </lineage>
</organism>
<dbReference type="Gramene" id="Pp3c5_5620V3.1">
    <property type="protein sequence ID" value="PAC:32954752.CDS.1"/>
    <property type="gene ID" value="Pp3c5_5620"/>
</dbReference>
<evidence type="ECO:0000313" key="1">
    <source>
        <dbReference type="EMBL" id="PNR53618.1"/>
    </source>
</evidence>
<dbReference type="EnsemblPlants" id="Pp3c5_5620V3.1">
    <property type="protein sequence ID" value="PAC:32954752.CDS.1"/>
    <property type="gene ID" value="Pp3c5_5620"/>
</dbReference>
<evidence type="ECO:0000313" key="2">
    <source>
        <dbReference type="EnsemblPlants" id="PAC:32954752.CDS.1"/>
    </source>
</evidence>
<dbReference type="EMBL" id="ABEU02000005">
    <property type="protein sequence ID" value="PNR53618.1"/>
    <property type="molecule type" value="Genomic_DNA"/>
</dbReference>
<dbReference type="Proteomes" id="UP000006727">
    <property type="component" value="Chromosome 5"/>
</dbReference>
<dbReference type="AlphaFoldDB" id="A0A2K1KIM0"/>
<reference evidence="2" key="3">
    <citation type="submission" date="2020-12" db="UniProtKB">
        <authorList>
            <consortium name="EnsemblPlants"/>
        </authorList>
    </citation>
    <scope>IDENTIFICATION</scope>
</reference>
<gene>
    <name evidence="1" type="ORF">PHYPA_007293</name>
</gene>
<accession>A0A2K1KIM0</accession>
<evidence type="ECO:0000313" key="3">
    <source>
        <dbReference type="Proteomes" id="UP000006727"/>
    </source>
</evidence>